<accession>A0A1S7TRJ4</accession>
<keyword evidence="1" id="KW-0472">Membrane</keyword>
<evidence type="ECO:0000313" key="2">
    <source>
        <dbReference type="EMBL" id="CVI57244.1"/>
    </source>
</evidence>
<evidence type="ECO:0000313" key="3">
    <source>
        <dbReference type="Proteomes" id="UP000192140"/>
    </source>
</evidence>
<gene>
    <name evidence="2" type="ORF">AGR7A_Cc60060</name>
</gene>
<dbReference type="EMBL" id="FCNP01000026">
    <property type="protein sequence ID" value="CVI57244.1"/>
    <property type="molecule type" value="Genomic_DNA"/>
</dbReference>
<organism evidence="2 3">
    <name type="scientific">Agrobacterium deltaense NCPPB 1641</name>
    <dbReference type="NCBI Taxonomy" id="1183425"/>
    <lineage>
        <taxon>Bacteria</taxon>
        <taxon>Pseudomonadati</taxon>
        <taxon>Pseudomonadota</taxon>
        <taxon>Alphaproteobacteria</taxon>
        <taxon>Hyphomicrobiales</taxon>
        <taxon>Rhizobiaceae</taxon>
        <taxon>Rhizobium/Agrobacterium group</taxon>
        <taxon>Agrobacterium</taxon>
    </lineage>
</organism>
<protein>
    <submittedName>
        <fullName evidence="2">Uncharacterized protein</fullName>
    </submittedName>
</protein>
<feature type="transmembrane region" description="Helical" evidence="1">
    <location>
        <begin position="34"/>
        <end position="53"/>
    </location>
</feature>
<proteinExistence type="predicted"/>
<sequence>MGVRRKGSAFYLEAPKGLTRLLIRTLFDCKKAPASPLTLLSFMKALLFIRAFGITKK</sequence>
<keyword evidence="1" id="KW-0812">Transmembrane</keyword>
<keyword evidence="3" id="KW-1185">Reference proteome</keyword>
<reference evidence="2" key="1">
    <citation type="submission" date="2016-01" db="EMBL/GenBank/DDBJ databases">
        <authorList>
            <person name="Regsiter A."/>
            <person name="william w."/>
        </authorList>
    </citation>
    <scope>NUCLEOTIDE SEQUENCE</scope>
    <source>
        <strain evidence="2">NCPPB 1641</strain>
    </source>
</reference>
<keyword evidence="1" id="KW-1133">Transmembrane helix</keyword>
<comment type="caution">
    <text evidence="2">The sequence shown here is derived from an EMBL/GenBank/DDBJ whole genome shotgun (WGS) entry which is preliminary data.</text>
</comment>
<dbReference type="AlphaFoldDB" id="A0A1S7TRJ4"/>
<dbReference type="Proteomes" id="UP000192140">
    <property type="component" value="Unassembled WGS sequence"/>
</dbReference>
<evidence type="ECO:0000256" key="1">
    <source>
        <dbReference type="SAM" id="Phobius"/>
    </source>
</evidence>
<name>A0A1S7TRJ4_9HYPH</name>